<organism evidence="1 2">
    <name type="scientific">Neobacillus bataviensis</name>
    <dbReference type="NCBI Taxonomy" id="220685"/>
    <lineage>
        <taxon>Bacteria</taxon>
        <taxon>Bacillati</taxon>
        <taxon>Bacillota</taxon>
        <taxon>Bacilli</taxon>
        <taxon>Bacillales</taxon>
        <taxon>Bacillaceae</taxon>
        <taxon>Neobacillus</taxon>
    </lineage>
</organism>
<comment type="caution">
    <text evidence="1">The sequence shown here is derived from an EMBL/GenBank/DDBJ whole genome shotgun (WGS) entry which is preliminary data.</text>
</comment>
<evidence type="ECO:0000313" key="1">
    <source>
        <dbReference type="EMBL" id="TWE06148.1"/>
    </source>
</evidence>
<dbReference type="AlphaFoldDB" id="A0A561DS07"/>
<keyword evidence="2" id="KW-1185">Reference proteome</keyword>
<dbReference type="Proteomes" id="UP000319671">
    <property type="component" value="Unassembled WGS sequence"/>
</dbReference>
<proteinExistence type="predicted"/>
<gene>
    <name evidence="1" type="ORF">FB550_102167</name>
</gene>
<protein>
    <submittedName>
        <fullName evidence="1">YppG-like protein</fullName>
    </submittedName>
</protein>
<dbReference type="InterPro" id="IPR025555">
    <property type="entry name" value="YppG"/>
</dbReference>
<accession>A0A561DS07</accession>
<dbReference type="Pfam" id="PF14179">
    <property type="entry name" value="YppG"/>
    <property type="match status" value="1"/>
</dbReference>
<sequence length="184" mass="21220">MFGKPRPNHFAHHGYSGQMMHQVPLTQHQRNPQAYMSRNQPSSYQTQPQNYNMMPYYPPNPYYPQQMQTFGQTYQPGFVPQNMNYQAQYTQKDNQFLFQNPLQPKDDMVQQSYMPMNGYPVMNPYPKNSFMPKQPGGMKSLMNSFKSQDGSVDINKMVNTAGQMMNAVNQVSSLVKGFGGIFKS</sequence>
<dbReference type="RefSeq" id="WP_261380581.1">
    <property type="nucleotide sequence ID" value="NZ_VIVN01000002.1"/>
</dbReference>
<reference evidence="1 2" key="1">
    <citation type="submission" date="2019-06" db="EMBL/GenBank/DDBJ databases">
        <title>Sorghum-associated microbial communities from plants grown in Nebraska, USA.</title>
        <authorList>
            <person name="Schachtman D."/>
        </authorList>
    </citation>
    <scope>NUCLEOTIDE SEQUENCE [LARGE SCALE GENOMIC DNA]</scope>
    <source>
        <strain evidence="1 2">2482</strain>
    </source>
</reference>
<dbReference type="EMBL" id="VIVN01000002">
    <property type="protein sequence ID" value="TWE06148.1"/>
    <property type="molecule type" value="Genomic_DNA"/>
</dbReference>
<name>A0A561DS07_9BACI</name>
<evidence type="ECO:0000313" key="2">
    <source>
        <dbReference type="Proteomes" id="UP000319671"/>
    </source>
</evidence>